<dbReference type="InterPro" id="IPR029044">
    <property type="entry name" value="Nucleotide-diphossugar_trans"/>
</dbReference>
<evidence type="ECO:0000259" key="2">
    <source>
        <dbReference type="Pfam" id="PF13632"/>
    </source>
</evidence>
<evidence type="ECO:0000313" key="3">
    <source>
        <dbReference type="EMBL" id="OGY14008.1"/>
    </source>
</evidence>
<dbReference type="EMBL" id="MHCC01000004">
    <property type="protein sequence ID" value="OGY14008.1"/>
    <property type="molecule type" value="Genomic_DNA"/>
</dbReference>
<dbReference type="Gene3D" id="3.90.550.10">
    <property type="entry name" value="Spore Coat Polysaccharide Biosynthesis Protein SpsA, Chain A"/>
    <property type="match status" value="1"/>
</dbReference>
<dbReference type="Pfam" id="PF13632">
    <property type="entry name" value="Glyco_trans_2_3"/>
    <property type="match status" value="1"/>
</dbReference>
<proteinExistence type="predicted"/>
<evidence type="ECO:0000313" key="4">
    <source>
        <dbReference type="Proteomes" id="UP000178659"/>
    </source>
</evidence>
<dbReference type="InterPro" id="IPR001173">
    <property type="entry name" value="Glyco_trans_2-like"/>
</dbReference>
<reference evidence="3 4" key="1">
    <citation type="journal article" date="2016" name="Nat. Commun.">
        <title>Thousands of microbial genomes shed light on interconnected biogeochemical processes in an aquifer system.</title>
        <authorList>
            <person name="Anantharaman K."/>
            <person name="Brown C.T."/>
            <person name="Hug L.A."/>
            <person name="Sharon I."/>
            <person name="Castelle C.J."/>
            <person name="Probst A.J."/>
            <person name="Thomas B.C."/>
            <person name="Singh A."/>
            <person name="Wilkins M.J."/>
            <person name="Karaoz U."/>
            <person name="Brodie E.L."/>
            <person name="Williams K.H."/>
            <person name="Hubbard S.S."/>
            <person name="Banfield J.F."/>
        </authorList>
    </citation>
    <scope>NUCLEOTIDE SEQUENCE [LARGE SCALE GENOMIC DNA]</scope>
</reference>
<organism evidence="3 4">
    <name type="scientific">Candidatus Blackburnbacteria bacterium RIFCSPLOWO2_01_FULL_40_20</name>
    <dbReference type="NCBI Taxonomy" id="1797519"/>
    <lineage>
        <taxon>Bacteria</taxon>
        <taxon>Candidatus Blackburniibacteriota</taxon>
    </lineage>
</organism>
<dbReference type="Proteomes" id="UP000178659">
    <property type="component" value="Unassembled WGS sequence"/>
</dbReference>
<dbReference type="Pfam" id="PF00535">
    <property type="entry name" value="Glycos_transf_2"/>
    <property type="match status" value="1"/>
</dbReference>
<dbReference type="SUPFAM" id="SSF53448">
    <property type="entry name" value="Nucleotide-diphospho-sugar transferases"/>
    <property type="match status" value="1"/>
</dbReference>
<protein>
    <recommendedName>
        <fullName evidence="1 2">Glycosyltransferase 2-like domain-containing protein</fullName>
    </recommendedName>
</protein>
<dbReference type="AlphaFoldDB" id="A0A1G1VF12"/>
<name>A0A1G1VF12_9BACT</name>
<evidence type="ECO:0000259" key="1">
    <source>
        <dbReference type="Pfam" id="PF00535"/>
    </source>
</evidence>
<feature type="domain" description="Glycosyltransferase 2-like" evidence="1">
    <location>
        <begin position="7"/>
        <end position="147"/>
    </location>
</feature>
<gene>
    <name evidence="3" type="ORF">A3A77_03365</name>
</gene>
<accession>A0A1G1VF12</accession>
<feature type="domain" description="Glycosyltransferase 2-like" evidence="2">
    <location>
        <begin position="171"/>
        <end position="240"/>
    </location>
</feature>
<sequence>MASKLTLIIVLYNNEANEVISLVKSVLAGTKIEVIIVNNGWVKNGSLLSRETQITNYIINRENMGFAKACNIGANIAKTRYLLFLNPDLVVEKKNFKNVLNFMNFMNKNSDFAAAGCKIINSDSSLQHSCGKYPTIPNIMLDRLPVINKLVKTELIRQNRFYLTEQEPDWICGAFMLARRDVFLKLGGFDEKYFMYGEDVDFCYRAKKAGYKIKYFPEAEIVHYDMGKSKARKRNKAINMRKGFTIFFRKYKSPFYCFIWETILKIEAFFRPELRQN</sequence>
<dbReference type="PANTHER" id="PTHR43179">
    <property type="entry name" value="RHAMNOSYLTRANSFERASE WBBL"/>
    <property type="match status" value="1"/>
</dbReference>
<comment type="caution">
    <text evidence="3">The sequence shown here is derived from an EMBL/GenBank/DDBJ whole genome shotgun (WGS) entry which is preliminary data.</text>
</comment>
<dbReference type="PANTHER" id="PTHR43179:SF7">
    <property type="entry name" value="RHAMNOSYLTRANSFERASE WBBL"/>
    <property type="match status" value="1"/>
</dbReference>
<dbReference type="CDD" id="cd04186">
    <property type="entry name" value="GT_2_like_c"/>
    <property type="match status" value="1"/>
</dbReference>